<dbReference type="AlphaFoldDB" id="A0A411E646"/>
<name>A0A411E646_9FLAO</name>
<proteinExistence type="predicted"/>
<evidence type="ECO:0008006" key="4">
    <source>
        <dbReference type="Google" id="ProtNLM"/>
    </source>
</evidence>
<organism evidence="2 3">
    <name type="scientific">Muriicola soli</name>
    <dbReference type="NCBI Taxonomy" id="2507538"/>
    <lineage>
        <taxon>Bacteria</taxon>
        <taxon>Pseudomonadati</taxon>
        <taxon>Bacteroidota</taxon>
        <taxon>Flavobacteriia</taxon>
        <taxon>Flavobacteriales</taxon>
        <taxon>Flavobacteriaceae</taxon>
        <taxon>Muriicola</taxon>
    </lineage>
</organism>
<dbReference type="Proteomes" id="UP000290889">
    <property type="component" value="Chromosome"/>
</dbReference>
<dbReference type="KEGG" id="mur:EQY75_00325"/>
<evidence type="ECO:0000313" key="2">
    <source>
        <dbReference type="EMBL" id="QBA63139.1"/>
    </source>
</evidence>
<dbReference type="RefSeq" id="WP_129601836.1">
    <property type="nucleotide sequence ID" value="NZ_CP035544.1"/>
</dbReference>
<evidence type="ECO:0000313" key="3">
    <source>
        <dbReference type="Proteomes" id="UP000290889"/>
    </source>
</evidence>
<sequence>MRYPVNSYVFLIILALFSTVLLAQPSSGVYKGSDAENPDLIHEVKMNDNYFIYTEYSTAPDFIRSRGGFYTVDGDSLKVQLEFNSAFEEDGIKEIAFSYTMKGDMLILNEGKPVSLLPVDRKDQDLDGAWLFATRGPDTGQERRGESNARKTLKFLMDGHFQWIAYHTETMRFSGTGGGSFTSEDGIYTENIAYFSRDNSRVGASLNFNYERKGDDWHHTGNNSRGEPMYEIWAIR</sequence>
<keyword evidence="3" id="KW-1185">Reference proteome</keyword>
<feature type="chain" id="PRO_5019580133" description="Membrane or secreted protein" evidence="1">
    <location>
        <begin position="24"/>
        <end position="236"/>
    </location>
</feature>
<dbReference type="Gene3D" id="2.40.128.490">
    <property type="entry name" value="Uncharacterised protein PF14869, DUF4488"/>
    <property type="match status" value="1"/>
</dbReference>
<dbReference type="EMBL" id="CP035544">
    <property type="protein sequence ID" value="QBA63139.1"/>
    <property type="molecule type" value="Genomic_DNA"/>
</dbReference>
<dbReference type="OrthoDB" id="706756at2"/>
<keyword evidence="1" id="KW-0732">Signal</keyword>
<gene>
    <name evidence="2" type="ORF">EQY75_00325</name>
</gene>
<evidence type="ECO:0000256" key="1">
    <source>
        <dbReference type="SAM" id="SignalP"/>
    </source>
</evidence>
<reference evidence="2 3" key="1">
    <citation type="submission" date="2019-01" db="EMBL/GenBank/DDBJ databases">
        <title>Muriicola soli sp. nov., isolated from soil.</title>
        <authorList>
            <person name="Kang H.J."/>
            <person name="Kim S.B."/>
        </authorList>
    </citation>
    <scope>NUCLEOTIDE SEQUENCE [LARGE SCALE GENOMIC DNA]</scope>
    <source>
        <strain evidence="2 3">MMS17-SY002</strain>
    </source>
</reference>
<accession>A0A411E646</accession>
<protein>
    <recommendedName>
        <fullName evidence="4">Membrane or secreted protein</fullName>
    </recommendedName>
</protein>
<feature type="signal peptide" evidence="1">
    <location>
        <begin position="1"/>
        <end position="23"/>
    </location>
</feature>